<dbReference type="SUPFAM" id="SSF52540">
    <property type="entry name" value="P-loop containing nucleoside triphosphate hydrolases"/>
    <property type="match status" value="2"/>
</dbReference>
<dbReference type="PANTHER" id="PTHR43790:SF9">
    <property type="entry name" value="GALACTOFURANOSE TRANSPORTER ATP-BINDING PROTEIN YTFR"/>
    <property type="match status" value="1"/>
</dbReference>
<evidence type="ECO:0000256" key="1">
    <source>
        <dbReference type="ARBA" id="ARBA00022448"/>
    </source>
</evidence>
<keyword evidence="3" id="KW-0547">Nucleotide-binding</keyword>
<evidence type="ECO:0000313" key="7">
    <source>
        <dbReference type="Proteomes" id="UP000267798"/>
    </source>
</evidence>
<dbReference type="CDD" id="cd03216">
    <property type="entry name" value="ABC_Carb_Monos_I"/>
    <property type="match status" value="1"/>
</dbReference>
<evidence type="ECO:0000313" key="6">
    <source>
        <dbReference type="EMBL" id="RJX40433.1"/>
    </source>
</evidence>
<keyword evidence="1" id="KW-0813">Transport</keyword>
<keyword evidence="2" id="KW-0677">Repeat</keyword>
<dbReference type="PANTHER" id="PTHR43790">
    <property type="entry name" value="CARBOHYDRATE TRANSPORT ATP-BINDING PROTEIN MG119-RELATED"/>
    <property type="match status" value="1"/>
</dbReference>
<evidence type="ECO:0000256" key="2">
    <source>
        <dbReference type="ARBA" id="ARBA00022737"/>
    </source>
</evidence>
<dbReference type="Gene3D" id="3.40.50.300">
    <property type="entry name" value="P-loop containing nucleotide triphosphate hydrolases"/>
    <property type="match status" value="2"/>
</dbReference>
<dbReference type="AlphaFoldDB" id="A0A3A6PYN9"/>
<keyword evidence="4 6" id="KW-0067">ATP-binding</keyword>
<keyword evidence="7" id="KW-1185">Reference proteome</keyword>
<dbReference type="RefSeq" id="WP_120110804.1">
    <property type="nucleotide sequence ID" value="NZ_QXQB01000002.1"/>
</dbReference>
<dbReference type="InterPro" id="IPR003593">
    <property type="entry name" value="AAA+_ATPase"/>
</dbReference>
<dbReference type="SMART" id="SM00382">
    <property type="entry name" value="AAA"/>
    <property type="match status" value="2"/>
</dbReference>
<dbReference type="InterPro" id="IPR050107">
    <property type="entry name" value="ABC_carbohydrate_import_ATPase"/>
</dbReference>
<evidence type="ECO:0000259" key="5">
    <source>
        <dbReference type="PROSITE" id="PS50893"/>
    </source>
</evidence>
<dbReference type="PROSITE" id="PS00211">
    <property type="entry name" value="ABC_TRANSPORTER_1"/>
    <property type="match status" value="1"/>
</dbReference>
<proteinExistence type="predicted"/>
<dbReference type="Proteomes" id="UP000267798">
    <property type="component" value="Unassembled WGS sequence"/>
</dbReference>
<feature type="domain" description="ABC transporter" evidence="5">
    <location>
        <begin position="1"/>
        <end position="239"/>
    </location>
</feature>
<protein>
    <submittedName>
        <fullName evidence="6">Sugar ABC transporter ATP-binding protein</fullName>
    </submittedName>
</protein>
<organism evidence="6 7">
    <name type="scientific">Paenibacillus pinisoli</name>
    <dbReference type="NCBI Taxonomy" id="1276110"/>
    <lineage>
        <taxon>Bacteria</taxon>
        <taxon>Bacillati</taxon>
        <taxon>Bacillota</taxon>
        <taxon>Bacilli</taxon>
        <taxon>Bacillales</taxon>
        <taxon>Paenibacillaceae</taxon>
        <taxon>Paenibacillus</taxon>
    </lineage>
</organism>
<dbReference type="GO" id="GO:0005524">
    <property type="term" value="F:ATP binding"/>
    <property type="evidence" value="ECO:0007669"/>
    <property type="project" value="UniProtKB-KW"/>
</dbReference>
<dbReference type="InterPro" id="IPR017871">
    <property type="entry name" value="ABC_transporter-like_CS"/>
</dbReference>
<reference evidence="6 7" key="1">
    <citation type="submission" date="2018-09" db="EMBL/GenBank/DDBJ databases">
        <title>Paenibacillus aracenensis nov. sp. isolated from a cave in southern Spain.</title>
        <authorList>
            <person name="Jurado V."/>
            <person name="Gutierrez-Patricio S."/>
            <person name="Gonzalez-Pimentel J.L."/>
            <person name="Miller A.Z."/>
            <person name="Laiz L."/>
            <person name="Saiz-Jimenez C."/>
        </authorList>
    </citation>
    <scope>NUCLEOTIDE SEQUENCE [LARGE SCALE GENOMIC DNA]</scope>
    <source>
        <strain evidence="6 7">JCM 19203</strain>
    </source>
</reference>
<dbReference type="GO" id="GO:0016887">
    <property type="term" value="F:ATP hydrolysis activity"/>
    <property type="evidence" value="ECO:0007669"/>
    <property type="project" value="InterPro"/>
</dbReference>
<name>A0A3A6PYN9_9BACL</name>
<dbReference type="CDD" id="cd03215">
    <property type="entry name" value="ABC_Carb_Monos_II"/>
    <property type="match status" value="1"/>
</dbReference>
<gene>
    <name evidence="6" type="ORF">D3P09_12220</name>
</gene>
<sequence length="498" mass="54404">MKGISIAFPGVQALTEVDFHTESGRSHALIGANGAGKSTLMKVLSGAYSHYTGEILLNGQHANIRSPKDAKSCGIQIVYQEVDTALIPNLSVGENIMMEHTVHGMRGKHMVNWKQLHRSAQAVLDRLKVRVPTRKLVQELTLAEKQMVLIARSVSLECKFLVLDEPTAPLSISETEALFSLVRLLKSEGVGIIFISHRLPELYEICDDITIMRDGRLVTRDEIAKLEQQEIVEHMLGAKLDGQFPVRESRIGEVAFEAKEIYDSGKVNGVSLGVRKGEIVGLAGLVGAGKTELCRALFGASETAKGDMFLNGKKLNVRSPHEAVRSGLALVPEERRREGIFVEESVVLNVTAASLSKYTSGASWVSSRKERIAAQGIIHSLGVKTPSQQAKVRNLSGGNQQKIAIGKWLLTDADVYIFDEPTKGVDVGAKRDIYNLIAELAGKGKSILYASSEIAEIMGITDRIYVMYDGAILKELDTARTNEEEIMLYSTGGLITHE</sequence>
<accession>A0A3A6PYN9</accession>
<dbReference type="InterPro" id="IPR003439">
    <property type="entry name" value="ABC_transporter-like_ATP-bd"/>
</dbReference>
<dbReference type="Pfam" id="PF00005">
    <property type="entry name" value="ABC_tran"/>
    <property type="match status" value="2"/>
</dbReference>
<comment type="caution">
    <text evidence="6">The sequence shown here is derived from an EMBL/GenBank/DDBJ whole genome shotgun (WGS) entry which is preliminary data.</text>
</comment>
<dbReference type="OrthoDB" id="9766104at2"/>
<evidence type="ECO:0000256" key="3">
    <source>
        <dbReference type="ARBA" id="ARBA00022741"/>
    </source>
</evidence>
<feature type="domain" description="ABC transporter" evidence="5">
    <location>
        <begin position="246"/>
        <end position="494"/>
    </location>
</feature>
<dbReference type="PROSITE" id="PS50893">
    <property type="entry name" value="ABC_TRANSPORTER_2"/>
    <property type="match status" value="2"/>
</dbReference>
<evidence type="ECO:0000256" key="4">
    <source>
        <dbReference type="ARBA" id="ARBA00022840"/>
    </source>
</evidence>
<dbReference type="EMBL" id="QXQB01000002">
    <property type="protein sequence ID" value="RJX40433.1"/>
    <property type="molecule type" value="Genomic_DNA"/>
</dbReference>
<dbReference type="InterPro" id="IPR027417">
    <property type="entry name" value="P-loop_NTPase"/>
</dbReference>